<dbReference type="NCBIfam" id="TIGR00702">
    <property type="entry name" value="YcaO-type kinase domain"/>
    <property type="match status" value="1"/>
</dbReference>
<evidence type="ECO:0000313" key="2">
    <source>
        <dbReference type="EMBL" id="KTR40392.1"/>
    </source>
</evidence>
<name>A0ABR5S6M2_9MICO</name>
<dbReference type="PROSITE" id="PS51664">
    <property type="entry name" value="YCAO"/>
    <property type="match status" value="1"/>
</dbReference>
<sequence length="381" mass="41269">MTSKTRPVLTEGTWRSRAPEATWERMRPLLRRYDITRVADVTGLDDIGLPVFQAVRPMSRTLSVSQGKGMTPLLAKLSAVFEAVELWHAERPNLPITETSLAAAATYPPSCFQLRVPDELARTVQLKWVQGVGLCSKRSHLIPFDLVRLSHTDEEDGEPAMFKTSSTGLASGNTADEATLHALFEILERDVLSDLTEVGTDDRIIVDLNHLTEPTIVELVDRLRRAGVDLELSMVPNRYGVPTATAHIWSAQFPETCAGSGAHLDPVIAATRAITEAIQTRLTCISGMRDDLPSVVTAFDGYRTPPTFEQHGASWGAAVGAFAPAPSPDVASAVDAVAGVLGEHTGWEPVVVDLSTRPEDFSVVRVVAPGARFAARGHVPR</sequence>
<dbReference type="PANTHER" id="PTHR37809:SF1">
    <property type="entry name" value="RIBOSOMAL PROTEIN S12 METHYLTHIOTRANSFERASE ACCESSORY FACTOR YCAO"/>
    <property type="match status" value="1"/>
</dbReference>
<keyword evidence="3" id="KW-1185">Reference proteome</keyword>
<reference evidence="2 3" key="1">
    <citation type="journal article" date="2016" name="Front. Microbiol.">
        <title>Genomic Resource of Rice Seed Associated Bacteria.</title>
        <authorList>
            <person name="Midha S."/>
            <person name="Bansal K."/>
            <person name="Sharma S."/>
            <person name="Kumar N."/>
            <person name="Patil P.P."/>
            <person name="Chaudhry V."/>
            <person name="Patil P.B."/>
        </authorList>
    </citation>
    <scope>NUCLEOTIDE SEQUENCE [LARGE SCALE GENOMIC DNA]</scope>
    <source>
        <strain evidence="2 3">NS263</strain>
    </source>
</reference>
<proteinExistence type="predicted"/>
<feature type="domain" description="YcaO" evidence="1">
    <location>
        <begin position="67"/>
        <end position="381"/>
    </location>
</feature>
<dbReference type="InterPro" id="IPR003776">
    <property type="entry name" value="YcaO-like_dom"/>
</dbReference>
<dbReference type="Pfam" id="PF02624">
    <property type="entry name" value="YcaO"/>
    <property type="match status" value="1"/>
</dbReference>
<gene>
    <name evidence="2" type="ORF">NS263_07975</name>
</gene>
<accession>A0ABR5S6M2</accession>
<dbReference type="PANTHER" id="PTHR37809">
    <property type="entry name" value="RIBOSOMAL PROTEIN S12 METHYLTHIOTRANSFERASE ACCESSORY FACTOR YCAO"/>
    <property type="match status" value="1"/>
</dbReference>
<dbReference type="RefSeq" id="WP_082688384.1">
    <property type="nucleotide sequence ID" value="NZ_LDRB01000032.1"/>
</dbReference>
<dbReference type="Proteomes" id="UP000078335">
    <property type="component" value="Unassembled WGS sequence"/>
</dbReference>
<organism evidence="2 3">
    <name type="scientific">Curtobacterium oceanosedimentum</name>
    <dbReference type="NCBI Taxonomy" id="465820"/>
    <lineage>
        <taxon>Bacteria</taxon>
        <taxon>Bacillati</taxon>
        <taxon>Actinomycetota</taxon>
        <taxon>Actinomycetes</taxon>
        <taxon>Micrococcales</taxon>
        <taxon>Microbacteriaceae</taxon>
        <taxon>Curtobacterium</taxon>
    </lineage>
</organism>
<dbReference type="EMBL" id="LDRB01000032">
    <property type="protein sequence ID" value="KTR40392.1"/>
    <property type="molecule type" value="Genomic_DNA"/>
</dbReference>
<comment type="caution">
    <text evidence="2">The sequence shown here is derived from an EMBL/GenBank/DDBJ whole genome shotgun (WGS) entry which is preliminary data.</text>
</comment>
<evidence type="ECO:0000259" key="1">
    <source>
        <dbReference type="PROSITE" id="PS51664"/>
    </source>
</evidence>
<protein>
    <recommendedName>
        <fullName evidence="1">YcaO domain-containing protein</fullName>
    </recommendedName>
</protein>
<evidence type="ECO:0000313" key="3">
    <source>
        <dbReference type="Proteomes" id="UP000078335"/>
    </source>
</evidence>
<dbReference type="Gene3D" id="3.30.160.660">
    <property type="match status" value="1"/>
</dbReference>